<organism evidence="1 2">
    <name type="scientific">Agrobacterium albertimagni AOL15</name>
    <dbReference type="NCBI Taxonomy" id="1156935"/>
    <lineage>
        <taxon>Bacteria</taxon>
        <taxon>Pseudomonadati</taxon>
        <taxon>Pseudomonadota</taxon>
        <taxon>Alphaproteobacteria</taxon>
        <taxon>Hyphomicrobiales</taxon>
        <taxon>Rhizobiaceae</taxon>
        <taxon>Rhizobium/Agrobacterium group</taxon>
        <taxon>Agrobacterium</taxon>
    </lineage>
</organism>
<reference evidence="1 2" key="1">
    <citation type="journal article" date="2012" name="J. Bacteriol.">
        <title>Draft Genome Sequence of Agrobacterium albertimagni Strain AOL15.</title>
        <authorList>
            <person name="Trimble W.L."/>
            <person name="Phung le T."/>
            <person name="Meyer F."/>
            <person name="Gilbert J.A."/>
            <person name="Silver S."/>
        </authorList>
    </citation>
    <scope>NUCLEOTIDE SEQUENCE [LARGE SCALE GENOMIC DNA]</scope>
    <source>
        <strain evidence="1 2">AOL15</strain>
    </source>
</reference>
<dbReference type="Proteomes" id="UP000007123">
    <property type="component" value="Unassembled WGS sequence"/>
</dbReference>
<dbReference type="AlphaFoldDB" id="K2QWW8"/>
<dbReference type="PATRIC" id="fig|1156935.5.peg.1949"/>
<comment type="caution">
    <text evidence="1">The sequence shown here is derived from an EMBL/GenBank/DDBJ whole genome shotgun (WGS) entry which is preliminary data.</text>
</comment>
<keyword evidence="2" id="KW-1185">Reference proteome</keyword>
<evidence type="ECO:0000313" key="1">
    <source>
        <dbReference type="EMBL" id="EKF59832.1"/>
    </source>
</evidence>
<evidence type="ECO:0000313" key="2">
    <source>
        <dbReference type="Proteomes" id="UP000007123"/>
    </source>
</evidence>
<protein>
    <submittedName>
        <fullName evidence="1">Uncharacterized protein</fullName>
    </submittedName>
</protein>
<dbReference type="eggNOG" id="ENOG502ZERJ">
    <property type="taxonomic scope" value="Bacteria"/>
</dbReference>
<accession>K2QWW8</accession>
<dbReference type="EMBL" id="ALJF01000007">
    <property type="protein sequence ID" value="EKF59832.1"/>
    <property type="molecule type" value="Genomic_DNA"/>
</dbReference>
<proteinExistence type="predicted"/>
<name>K2QWW8_9HYPH</name>
<dbReference type="RefSeq" id="WP_006725919.1">
    <property type="nucleotide sequence ID" value="NZ_ALJF01000007.1"/>
</dbReference>
<gene>
    <name evidence="1" type="ORF">QWE_09640</name>
</gene>
<sequence length="79" mass="8914">MRKDDIPSFVSELIDAGAPICAVGRELYVIGDVDLPDAKAEVVWEICNRYGERDHLILEIVAYLRSVGRFLDLSREALH</sequence>
<dbReference type="OrthoDB" id="8420231at2"/>